<gene>
    <name evidence="1" type="ORF">HKBW3S33_00342</name>
</gene>
<dbReference type="Proteomes" id="UP000591948">
    <property type="component" value="Unassembled WGS sequence"/>
</dbReference>
<comment type="caution">
    <text evidence="1">The sequence shown here is derived from an EMBL/GenBank/DDBJ whole genome shotgun (WGS) entry which is preliminary data.</text>
</comment>
<evidence type="ECO:0000313" key="1">
    <source>
        <dbReference type="EMBL" id="GFP26929.1"/>
    </source>
</evidence>
<protein>
    <submittedName>
        <fullName evidence="1">Uncharacterized protein</fullName>
    </submittedName>
</protein>
<dbReference type="AlphaFoldDB" id="A0A6V8P2Y8"/>
<accession>A0A6V8P2Y8</accession>
<organism evidence="1 2">
    <name type="scientific">Candidatus Hakubella thermalkaliphila</name>
    <dbReference type="NCBI Taxonomy" id="2754717"/>
    <lineage>
        <taxon>Bacteria</taxon>
        <taxon>Bacillati</taxon>
        <taxon>Actinomycetota</taxon>
        <taxon>Actinomycetota incertae sedis</taxon>
        <taxon>Candidatus Hakubellales</taxon>
        <taxon>Candidatus Hakubellaceae</taxon>
        <taxon>Candidatus Hakubella</taxon>
    </lineage>
</organism>
<reference evidence="1 2" key="1">
    <citation type="journal article" date="2020" name="Front. Microbiol.">
        <title>Single-cell genomics of novel Actinobacteria with the Wood-Ljungdahl pathway discovered in a serpentinizing system.</title>
        <authorList>
            <person name="Merino N."/>
            <person name="Kawai M."/>
            <person name="Boyd E.S."/>
            <person name="Colman D.R."/>
            <person name="McGlynn S.E."/>
            <person name="Nealson K.H."/>
            <person name="Kurokawa K."/>
            <person name="Hongoh Y."/>
        </authorList>
    </citation>
    <scope>NUCLEOTIDE SEQUENCE [LARGE SCALE GENOMIC DNA]</scope>
    <source>
        <strain evidence="1 2">S33</strain>
    </source>
</reference>
<dbReference type="RefSeq" id="WP_176233055.1">
    <property type="nucleotide sequence ID" value="NZ_BLRY01000009.1"/>
</dbReference>
<name>A0A6V8P2Y8_9ACTN</name>
<sequence>MKKKFIEKDDPLKRIDAVLSDQIKEASCHISPQIEQSFWNDRISVDKVYSRAILFSSAMNDIELETVLVPLCVGAELSALGLNLHLMDHSSLENQERSLFLLLGDFFYSKAMNFFFQIGLPRVVDVVARSILEMVEEEGRIMNISDTSADVMDKNSLLQRNYLLKESFLLPFLFSPESPLRASLTKLLSGNASIIRSCSQLLSFRDQSSAGVFRSLGPVLTGLRLDILAQSRRALVQSDMDKKLAQEVTLFLEGL</sequence>
<keyword evidence="2" id="KW-1185">Reference proteome</keyword>
<proteinExistence type="predicted"/>
<dbReference type="EMBL" id="BLRY01000009">
    <property type="protein sequence ID" value="GFP26929.1"/>
    <property type="molecule type" value="Genomic_DNA"/>
</dbReference>
<evidence type="ECO:0000313" key="2">
    <source>
        <dbReference type="Proteomes" id="UP000591948"/>
    </source>
</evidence>